<gene>
    <name evidence="1" type="ORF">AA0117_g13114</name>
</gene>
<reference evidence="2" key="1">
    <citation type="journal article" date="2019" name="bioRxiv">
        <title>Genomics, evolutionary history and diagnostics of the Alternaria alternata species group including apple and Asian pear pathotypes.</title>
        <authorList>
            <person name="Armitage A.D."/>
            <person name="Cockerton H.M."/>
            <person name="Sreenivasaprasad S."/>
            <person name="Woodhall J.W."/>
            <person name="Lane C.R."/>
            <person name="Harrison R.J."/>
            <person name="Clarkson J.P."/>
        </authorList>
    </citation>
    <scope>NUCLEOTIDE SEQUENCE [LARGE SCALE GENOMIC DNA]</scope>
    <source>
        <strain evidence="2">FERA 1177</strain>
    </source>
</reference>
<dbReference type="Proteomes" id="UP000291422">
    <property type="component" value="Unassembled WGS sequence"/>
</dbReference>
<name>A0A4Q4MTU7_ALTAL</name>
<protein>
    <submittedName>
        <fullName evidence="1">Uncharacterized protein</fullName>
    </submittedName>
</protein>
<comment type="caution">
    <text evidence="1">The sequence shown here is derived from an EMBL/GenBank/DDBJ whole genome shotgun (WGS) entry which is preliminary data.</text>
</comment>
<organism evidence="1 2">
    <name type="scientific">Alternaria alternata</name>
    <name type="common">Alternaria rot fungus</name>
    <name type="synonym">Torula alternata</name>
    <dbReference type="NCBI Taxonomy" id="5599"/>
    <lineage>
        <taxon>Eukaryota</taxon>
        <taxon>Fungi</taxon>
        <taxon>Dikarya</taxon>
        <taxon>Ascomycota</taxon>
        <taxon>Pezizomycotina</taxon>
        <taxon>Dothideomycetes</taxon>
        <taxon>Pleosporomycetidae</taxon>
        <taxon>Pleosporales</taxon>
        <taxon>Pleosporineae</taxon>
        <taxon>Pleosporaceae</taxon>
        <taxon>Alternaria</taxon>
        <taxon>Alternaria sect. Alternaria</taxon>
        <taxon>Alternaria alternata complex</taxon>
    </lineage>
</organism>
<sequence length="58" mass="6496">MATAKAGIRAVRSPQNVLILKGIVAADALKILDELLHRIRKVDERNSTLQLWDIFSLI</sequence>
<accession>A0A4Q4MTU7</accession>
<proteinExistence type="predicted"/>
<evidence type="ECO:0000313" key="2">
    <source>
        <dbReference type="Proteomes" id="UP000291422"/>
    </source>
</evidence>
<evidence type="ECO:0000313" key="1">
    <source>
        <dbReference type="EMBL" id="RYN59489.1"/>
    </source>
</evidence>
<dbReference type="AlphaFoldDB" id="A0A4Q4MTU7"/>
<dbReference type="EMBL" id="PDXD01000134">
    <property type="protein sequence ID" value="RYN59489.1"/>
    <property type="molecule type" value="Genomic_DNA"/>
</dbReference>